<accession>A0A7W2JJM7</accession>
<dbReference type="EMBL" id="JACGCU010000020">
    <property type="protein sequence ID" value="MBA6060195.1"/>
    <property type="molecule type" value="Genomic_DNA"/>
</dbReference>
<proteinExistence type="predicted"/>
<dbReference type="AlphaFoldDB" id="A0A7W2JJM7"/>
<sequence>MFRTNQSEMAGVPGMFGEGLIHWHSVSRSLATHWYHVTVLRRQEDRFVQYEEMLNDESRLVELLLAQGESVIVKEVRAVTPFWMNKDSDWKMQKLISLSMGYSKAKVAICILKVEGGEVYIDSHEPGVSVESLTDVKELYRSRPCNDQPVPESRGM</sequence>
<name>A0A7W2JJM7_9PSED</name>
<reference evidence="1 2" key="1">
    <citation type="submission" date="2020-07" db="EMBL/GenBank/DDBJ databases">
        <title>Diversity of carbapenemase encoding genes among Pseudomonas putida group clinical isolates in a tertiary Brazilian hospital.</title>
        <authorList>
            <person name="Alberto-Lei F."/>
            <person name="Nodari C.S."/>
            <person name="Streling A.P."/>
            <person name="Paulino J.T."/>
            <person name="Bessa-Neto F.O."/>
            <person name="Cayo R."/>
            <person name="Gales A.C."/>
        </authorList>
    </citation>
    <scope>NUCLEOTIDE SEQUENCE [LARGE SCALE GENOMIC DNA]</scope>
    <source>
        <strain evidence="1 2">14535</strain>
    </source>
</reference>
<gene>
    <name evidence="1" type="ORF">H4C44_13540</name>
</gene>
<evidence type="ECO:0000313" key="2">
    <source>
        <dbReference type="Proteomes" id="UP000556620"/>
    </source>
</evidence>
<dbReference type="Proteomes" id="UP000556620">
    <property type="component" value="Unassembled WGS sequence"/>
</dbReference>
<evidence type="ECO:0000313" key="1">
    <source>
        <dbReference type="EMBL" id="MBA6060195.1"/>
    </source>
</evidence>
<dbReference type="RefSeq" id="WP_182367535.1">
    <property type="nucleotide sequence ID" value="NZ_JACGCU010000020.1"/>
</dbReference>
<protein>
    <submittedName>
        <fullName evidence="1">Uncharacterized protein</fullName>
    </submittedName>
</protein>
<comment type="caution">
    <text evidence="1">The sequence shown here is derived from an EMBL/GenBank/DDBJ whole genome shotgun (WGS) entry which is preliminary data.</text>
</comment>
<organism evidence="1 2">
    <name type="scientific">Pseudomonas juntendi</name>
    <dbReference type="NCBI Taxonomy" id="2666183"/>
    <lineage>
        <taxon>Bacteria</taxon>
        <taxon>Pseudomonadati</taxon>
        <taxon>Pseudomonadota</taxon>
        <taxon>Gammaproteobacteria</taxon>
        <taxon>Pseudomonadales</taxon>
        <taxon>Pseudomonadaceae</taxon>
        <taxon>Pseudomonas</taxon>
    </lineage>
</organism>